<name>A0A150Q4L9_SORCE</name>
<gene>
    <name evidence="1" type="ORF">BE15_29810</name>
</gene>
<dbReference type="RefSeq" id="WP_233562527.1">
    <property type="nucleotide sequence ID" value="NZ_JEMA01001052.1"/>
</dbReference>
<evidence type="ECO:0000313" key="1">
    <source>
        <dbReference type="EMBL" id="KYF62942.1"/>
    </source>
</evidence>
<dbReference type="EMBL" id="JEMA01001052">
    <property type="protein sequence ID" value="KYF62942.1"/>
    <property type="molecule type" value="Genomic_DNA"/>
</dbReference>
<dbReference type="Proteomes" id="UP000075260">
    <property type="component" value="Unassembled WGS sequence"/>
</dbReference>
<protein>
    <submittedName>
        <fullName evidence="1">Uncharacterized protein</fullName>
    </submittedName>
</protein>
<proteinExistence type="predicted"/>
<comment type="caution">
    <text evidence="1">The sequence shown here is derived from an EMBL/GenBank/DDBJ whole genome shotgun (WGS) entry which is preliminary data.</text>
</comment>
<dbReference type="AlphaFoldDB" id="A0A150Q4L9"/>
<evidence type="ECO:0000313" key="2">
    <source>
        <dbReference type="Proteomes" id="UP000075260"/>
    </source>
</evidence>
<sequence>PLAVEAAGAVGAAGGVEAAGATEAAGAAVVPVAPPGLWARAGMAIKNEAPTPTASILISRIER</sequence>
<feature type="non-terminal residue" evidence="1">
    <location>
        <position position="1"/>
    </location>
</feature>
<accession>A0A150Q4L9</accession>
<reference evidence="1 2" key="1">
    <citation type="submission" date="2014-02" db="EMBL/GenBank/DDBJ databases">
        <title>The small core and large imbalanced accessory genome model reveals a collaborative survival strategy of Sorangium cellulosum strains in nature.</title>
        <authorList>
            <person name="Han K."/>
            <person name="Peng R."/>
            <person name="Blom J."/>
            <person name="Li Y.-Z."/>
        </authorList>
    </citation>
    <scope>NUCLEOTIDE SEQUENCE [LARGE SCALE GENOMIC DNA]</scope>
    <source>
        <strain evidence="1 2">So0008-312</strain>
    </source>
</reference>
<organism evidence="1 2">
    <name type="scientific">Sorangium cellulosum</name>
    <name type="common">Polyangium cellulosum</name>
    <dbReference type="NCBI Taxonomy" id="56"/>
    <lineage>
        <taxon>Bacteria</taxon>
        <taxon>Pseudomonadati</taxon>
        <taxon>Myxococcota</taxon>
        <taxon>Polyangia</taxon>
        <taxon>Polyangiales</taxon>
        <taxon>Polyangiaceae</taxon>
        <taxon>Sorangium</taxon>
    </lineage>
</organism>